<feature type="compositionally biased region" description="Basic and acidic residues" evidence="1">
    <location>
        <begin position="166"/>
        <end position="270"/>
    </location>
</feature>
<feature type="region of interest" description="Disordered" evidence="1">
    <location>
        <begin position="1"/>
        <end position="30"/>
    </location>
</feature>
<feature type="compositionally biased region" description="Low complexity" evidence="1">
    <location>
        <begin position="99"/>
        <end position="116"/>
    </location>
</feature>
<organism evidence="3 4">
    <name type="scientific">Pleomassaria siparia CBS 279.74</name>
    <dbReference type="NCBI Taxonomy" id="1314801"/>
    <lineage>
        <taxon>Eukaryota</taxon>
        <taxon>Fungi</taxon>
        <taxon>Dikarya</taxon>
        <taxon>Ascomycota</taxon>
        <taxon>Pezizomycotina</taxon>
        <taxon>Dothideomycetes</taxon>
        <taxon>Pleosporomycetidae</taxon>
        <taxon>Pleosporales</taxon>
        <taxon>Pleomassariaceae</taxon>
        <taxon>Pleomassaria</taxon>
    </lineage>
</organism>
<dbReference type="InterPro" id="IPR029071">
    <property type="entry name" value="Ubiquitin-like_domsf"/>
</dbReference>
<sequence>MAVQTSPPEATPTKFSRYRSVRRAQAQQTPALQSFEALQQTPPVPTIPLAPAMEQEPLKDAMISRSMSRYHRRPMTAHAKVAPSGRSHTVDVPPPLPTLPQASSSSTVARSRAVSSPQTLRDSNNVQSRPPNTSKSQSEAAVSGTRNTRESSDVALAQAQAQAKQALHDETERQSHMQETIKADKAQRRAQLEAQEAEHARKQEHLRREADEVERRLRAQREVQRQAEDAELLLRRKKSDQEHGKRLQKAESAKMLQHREEDEHKARYEQAARNAQASPPLLSPKHGGGFGLFRRRKEDAPVSPPANTTRPPAENRNRDLDTIKAGGGGAVLGIDAPISAVNAGDRRVMVSCNDSNILLPVTPTTTPLMLVKSAATCLTERIDVRTAVVLESFSKVGLQRPLRNYEHVRDVMNSWDDDKQNDLVIVDSVAGNISQQELLASNAPNVKPESMGCYIHYSSKPGKWSKRYITLRSDGQLVMSKSEGSKEKDQENLCHLSDFDIYTPTSRKLTKVKPPKKMCYAVKSQQKSTMFMDESRFVHFFCTNDRNTASLFYKTLHTWRSWYLKNVMGEGRAQFKKAEIKPANVHSSSRNVSSGTEHGDAAAYHARNASVGSHYQLGTFQPLLDFSELTAEPKEEEEWRQPGAFPDHQGLGKAAARATHARKMSIRAKGPPPVYYNLVKDIPDNPTPQDTNRQNSLTRSATSQEGDTFAPTGLLGRNYSQRQRTVQEREKKSTEAFVEGPSLLNNMNLNGQLAVNETSLGRQTSVRSNFHRRTSSDIQRSASTRAKPKPLIDLTPQYREPPQHRNKGKGFVPEGGAGPLVENATCITLVEDAIKVPPSTDWRARPSTARPNHGTYGTGGHERTRSLKGRGEALALYAVNNHAGAPEDHSNAFTGGGLVARAGFQGPALVGHGVMDGSKANGPMINLMESSEFPQGSLLATVAKVQGPSVPVIDREK</sequence>
<dbReference type="InterPro" id="IPR011993">
    <property type="entry name" value="PH-like_dom_sf"/>
</dbReference>
<dbReference type="OrthoDB" id="43122at2759"/>
<proteinExistence type="predicted"/>
<feature type="region of interest" description="Disordered" evidence="1">
    <location>
        <begin position="72"/>
        <end position="321"/>
    </location>
</feature>
<feature type="compositionally biased region" description="Polar residues" evidence="1">
    <location>
        <begin position="117"/>
        <end position="146"/>
    </location>
</feature>
<evidence type="ECO:0000313" key="3">
    <source>
        <dbReference type="EMBL" id="KAF2702992.1"/>
    </source>
</evidence>
<dbReference type="SUPFAM" id="SSF54236">
    <property type="entry name" value="Ubiquitin-like"/>
    <property type="match status" value="1"/>
</dbReference>
<keyword evidence="4" id="KW-1185">Reference proteome</keyword>
<name>A0A6G1JRT8_9PLEO</name>
<feature type="region of interest" description="Disordered" evidence="1">
    <location>
        <begin position="762"/>
        <end position="816"/>
    </location>
</feature>
<dbReference type="PANTHER" id="PTHR38700">
    <property type="entry name" value="YALI0E22418P"/>
    <property type="match status" value="1"/>
</dbReference>
<dbReference type="Pfam" id="PF00169">
    <property type="entry name" value="PH"/>
    <property type="match status" value="1"/>
</dbReference>
<evidence type="ECO:0000256" key="1">
    <source>
        <dbReference type="SAM" id="MobiDB-lite"/>
    </source>
</evidence>
<evidence type="ECO:0000259" key="2">
    <source>
        <dbReference type="Pfam" id="PF00169"/>
    </source>
</evidence>
<feature type="region of interest" description="Disordered" evidence="1">
    <location>
        <begin position="657"/>
        <end position="715"/>
    </location>
</feature>
<dbReference type="Gene3D" id="2.30.29.30">
    <property type="entry name" value="Pleckstrin-homology domain (PH domain)/Phosphotyrosine-binding domain (PTB)"/>
    <property type="match status" value="1"/>
</dbReference>
<dbReference type="EMBL" id="MU005790">
    <property type="protein sequence ID" value="KAF2702992.1"/>
    <property type="molecule type" value="Genomic_DNA"/>
</dbReference>
<protein>
    <recommendedName>
        <fullName evidence="2">PH domain-containing protein</fullName>
    </recommendedName>
</protein>
<feature type="domain" description="PH" evidence="2">
    <location>
        <begin position="450"/>
        <end position="555"/>
    </location>
</feature>
<feature type="compositionally biased region" description="Polar residues" evidence="1">
    <location>
        <begin position="687"/>
        <end position="706"/>
    </location>
</feature>
<feature type="compositionally biased region" description="Low complexity" evidence="1">
    <location>
        <begin position="155"/>
        <end position="165"/>
    </location>
</feature>
<accession>A0A6G1JRT8</accession>
<dbReference type="Proteomes" id="UP000799428">
    <property type="component" value="Unassembled WGS sequence"/>
</dbReference>
<dbReference type="PANTHER" id="PTHR38700:SF1">
    <property type="entry name" value="PH DOMAIN-CONTAINING PROTEIN"/>
    <property type="match status" value="1"/>
</dbReference>
<gene>
    <name evidence="3" type="ORF">K504DRAFT_444494</name>
</gene>
<dbReference type="AlphaFoldDB" id="A0A6G1JRT8"/>
<dbReference type="SUPFAM" id="SSF50729">
    <property type="entry name" value="PH domain-like"/>
    <property type="match status" value="1"/>
</dbReference>
<dbReference type="InterPro" id="IPR001849">
    <property type="entry name" value="PH_domain"/>
</dbReference>
<reference evidence="3" key="1">
    <citation type="journal article" date="2020" name="Stud. Mycol.">
        <title>101 Dothideomycetes genomes: a test case for predicting lifestyles and emergence of pathogens.</title>
        <authorList>
            <person name="Haridas S."/>
            <person name="Albert R."/>
            <person name="Binder M."/>
            <person name="Bloem J."/>
            <person name="Labutti K."/>
            <person name="Salamov A."/>
            <person name="Andreopoulos B."/>
            <person name="Baker S."/>
            <person name="Barry K."/>
            <person name="Bills G."/>
            <person name="Bluhm B."/>
            <person name="Cannon C."/>
            <person name="Castanera R."/>
            <person name="Culley D."/>
            <person name="Daum C."/>
            <person name="Ezra D."/>
            <person name="Gonzalez J."/>
            <person name="Henrissat B."/>
            <person name="Kuo A."/>
            <person name="Liang C."/>
            <person name="Lipzen A."/>
            <person name="Lutzoni F."/>
            <person name="Magnuson J."/>
            <person name="Mondo S."/>
            <person name="Nolan M."/>
            <person name="Ohm R."/>
            <person name="Pangilinan J."/>
            <person name="Park H.-J."/>
            <person name="Ramirez L."/>
            <person name="Alfaro M."/>
            <person name="Sun H."/>
            <person name="Tritt A."/>
            <person name="Yoshinaga Y."/>
            <person name="Zwiers L.-H."/>
            <person name="Turgeon B."/>
            <person name="Goodwin S."/>
            <person name="Spatafora J."/>
            <person name="Crous P."/>
            <person name="Grigoriev I."/>
        </authorList>
    </citation>
    <scope>NUCLEOTIDE SEQUENCE</scope>
    <source>
        <strain evidence="3">CBS 279.74</strain>
    </source>
</reference>
<evidence type="ECO:0000313" key="4">
    <source>
        <dbReference type="Proteomes" id="UP000799428"/>
    </source>
</evidence>
<feature type="region of interest" description="Disordered" evidence="1">
    <location>
        <begin position="839"/>
        <end position="865"/>
    </location>
</feature>